<accession>A0A2S8FIC9</accession>
<protein>
    <submittedName>
        <fullName evidence="2">Uncharacterized protein</fullName>
    </submittedName>
</protein>
<reference evidence="2 3" key="1">
    <citation type="submission" date="2018-02" db="EMBL/GenBank/DDBJ databases">
        <title>Comparative genomes isolates from brazilian mangrove.</title>
        <authorList>
            <person name="Araujo J.E."/>
            <person name="Taketani R.G."/>
            <person name="Silva M.C.P."/>
            <person name="Loureco M.V."/>
            <person name="Andreote F.D."/>
        </authorList>
    </citation>
    <scope>NUCLEOTIDE SEQUENCE [LARGE SCALE GENOMIC DNA]</scope>
    <source>
        <strain evidence="2 3">Hex-1 MGV</strain>
    </source>
</reference>
<keyword evidence="1" id="KW-1133">Transmembrane helix</keyword>
<keyword evidence="1" id="KW-0812">Transmembrane</keyword>
<dbReference type="Proteomes" id="UP000238322">
    <property type="component" value="Unassembled WGS sequence"/>
</dbReference>
<feature type="transmembrane region" description="Helical" evidence="1">
    <location>
        <begin position="244"/>
        <end position="262"/>
    </location>
</feature>
<feature type="transmembrane region" description="Helical" evidence="1">
    <location>
        <begin position="7"/>
        <end position="29"/>
    </location>
</feature>
<feature type="transmembrane region" description="Helical" evidence="1">
    <location>
        <begin position="85"/>
        <end position="104"/>
    </location>
</feature>
<evidence type="ECO:0000313" key="2">
    <source>
        <dbReference type="EMBL" id="PQO31907.1"/>
    </source>
</evidence>
<dbReference type="EMBL" id="PUHY01000012">
    <property type="protein sequence ID" value="PQO31907.1"/>
    <property type="molecule type" value="Genomic_DNA"/>
</dbReference>
<feature type="transmembrane region" description="Helical" evidence="1">
    <location>
        <begin position="274"/>
        <end position="296"/>
    </location>
</feature>
<proteinExistence type="predicted"/>
<dbReference type="RefSeq" id="WP_105330920.1">
    <property type="nucleotide sequence ID" value="NZ_PUHY01000012.1"/>
</dbReference>
<feature type="transmembrane region" description="Helical" evidence="1">
    <location>
        <begin position="167"/>
        <end position="186"/>
    </location>
</feature>
<feature type="transmembrane region" description="Helical" evidence="1">
    <location>
        <begin position="140"/>
        <end position="158"/>
    </location>
</feature>
<evidence type="ECO:0000256" key="1">
    <source>
        <dbReference type="SAM" id="Phobius"/>
    </source>
</evidence>
<comment type="caution">
    <text evidence="2">The sequence shown here is derived from an EMBL/GenBank/DDBJ whole genome shotgun (WGS) entry which is preliminary data.</text>
</comment>
<gene>
    <name evidence="2" type="ORF">C5Y83_16755</name>
</gene>
<dbReference type="AlphaFoldDB" id="A0A2S8FIC9"/>
<feature type="transmembrane region" description="Helical" evidence="1">
    <location>
        <begin position="220"/>
        <end position="238"/>
    </location>
</feature>
<feature type="transmembrane region" description="Helical" evidence="1">
    <location>
        <begin position="192"/>
        <end position="213"/>
    </location>
</feature>
<keyword evidence="1" id="KW-0472">Membrane</keyword>
<evidence type="ECO:0000313" key="3">
    <source>
        <dbReference type="Proteomes" id="UP000238322"/>
    </source>
</evidence>
<organism evidence="2 3">
    <name type="scientific">Blastopirellula marina</name>
    <dbReference type="NCBI Taxonomy" id="124"/>
    <lineage>
        <taxon>Bacteria</taxon>
        <taxon>Pseudomonadati</taxon>
        <taxon>Planctomycetota</taxon>
        <taxon>Planctomycetia</taxon>
        <taxon>Pirellulales</taxon>
        <taxon>Pirellulaceae</taxon>
        <taxon>Blastopirellula</taxon>
    </lineage>
</organism>
<sequence>MDITKDVIWGLAVPLLSAAGLRWLLAILADRFFLANHSTGTDTSEASSTKQVFAWETCLPLALGAGVGYFVLNLGPWMPKANYEWITAGVGLAILVSTIVGFFGQHWAVRFIVLPIAYAATIVATGYFLMPTWDDLWPDYWTYLVCWCVGCFILSVKLDHSKELDTWPFAVVLLGSSLATAGIVFRSGSMRFAQITVLSFAVVLGLTLIGFVMRRPLLRGLGLPMVVFLAGMLLIAQTNSFSNVPFLSYWLPLAGILLSLIAERLISVTRFPKLHAISVVLAAAIPSTVAVVMAVVETMPE</sequence>
<name>A0A2S8FIC9_9BACT</name>
<dbReference type="OrthoDB" id="279145at2"/>
<feature type="transmembrane region" description="Helical" evidence="1">
    <location>
        <begin position="111"/>
        <end position="128"/>
    </location>
</feature>